<dbReference type="Gene3D" id="2.60.40.10">
    <property type="entry name" value="Immunoglobulins"/>
    <property type="match status" value="1"/>
</dbReference>
<protein>
    <submittedName>
        <fullName evidence="4">Glycoside hydrolase family 3 C-terminal domain-containing protein</fullName>
    </submittedName>
</protein>
<dbReference type="Gene3D" id="3.20.20.300">
    <property type="entry name" value="Glycoside hydrolase, family 3, N-terminal domain"/>
    <property type="match status" value="1"/>
</dbReference>
<accession>A0A9D2D5W6</accession>
<dbReference type="InterPro" id="IPR050288">
    <property type="entry name" value="Cellulose_deg_GH3"/>
</dbReference>
<dbReference type="InterPro" id="IPR001764">
    <property type="entry name" value="Glyco_hydro_3_N"/>
</dbReference>
<gene>
    <name evidence="4" type="ORF">H9726_01940</name>
</gene>
<proteinExistence type="inferred from homology"/>
<dbReference type="AlphaFoldDB" id="A0A9D2D5W6"/>
<dbReference type="Pfam" id="PF14310">
    <property type="entry name" value="Fn3-like"/>
    <property type="match status" value="1"/>
</dbReference>
<keyword evidence="2 4" id="KW-0378">Hydrolase</keyword>
<dbReference type="SMART" id="SM01217">
    <property type="entry name" value="Fn3_like"/>
    <property type="match status" value="1"/>
</dbReference>
<organism evidence="4 5">
    <name type="scientific">Candidatus Borkfalkia avicola</name>
    <dbReference type="NCBI Taxonomy" id="2838503"/>
    <lineage>
        <taxon>Bacteria</taxon>
        <taxon>Bacillati</taxon>
        <taxon>Bacillota</taxon>
        <taxon>Clostridia</taxon>
        <taxon>Christensenellales</taxon>
        <taxon>Christensenellaceae</taxon>
        <taxon>Candidatus Borkfalkia</taxon>
    </lineage>
</organism>
<dbReference type="InterPro" id="IPR036881">
    <property type="entry name" value="Glyco_hydro_3_C_sf"/>
</dbReference>
<evidence type="ECO:0000313" key="5">
    <source>
        <dbReference type="Proteomes" id="UP000824025"/>
    </source>
</evidence>
<reference evidence="4" key="2">
    <citation type="submission" date="2021-04" db="EMBL/GenBank/DDBJ databases">
        <authorList>
            <person name="Gilroy R."/>
        </authorList>
    </citation>
    <scope>NUCLEOTIDE SEQUENCE</scope>
    <source>
        <strain evidence="4">CHK192-19661</strain>
    </source>
</reference>
<dbReference type="Gene3D" id="3.40.50.1700">
    <property type="entry name" value="Glycoside hydrolase family 3 C-terminal domain"/>
    <property type="match status" value="1"/>
</dbReference>
<evidence type="ECO:0000313" key="4">
    <source>
        <dbReference type="EMBL" id="HIZ09227.1"/>
    </source>
</evidence>
<evidence type="ECO:0000256" key="2">
    <source>
        <dbReference type="ARBA" id="ARBA00022801"/>
    </source>
</evidence>
<dbReference type="Pfam" id="PF01915">
    <property type="entry name" value="Glyco_hydro_3_C"/>
    <property type="match status" value="1"/>
</dbReference>
<reference evidence="4" key="1">
    <citation type="journal article" date="2021" name="PeerJ">
        <title>Extensive microbial diversity within the chicken gut microbiome revealed by metagenomics and culture.</title>
        <authorList>
            <person name="Gilroy R."/>
            <person name="Ravi A."/>
            <person name="Getino M."/>
            <person name="Pursley I."/>
            <person name="Horton D.L."/>
            <person name="Alikhan N.F."/>
            <person name="Baker D."/>
            <person name="Gharbi K."/>
            <person name="Hall N."/>
            <person name="Watson M."/>
            <person name="Adriaenssens E.M."/>
            <person name="Foster-Nyarko E."/>
            <person name="Jarju S."/>
            <person name="Secka A."/>
            <person name="Antonio M."/>
            <person name="Oren A."/>
            <person name="Chaudhuri R.R."/>
            <person name="La Ragione R."/>
            <person name="Hildebrand F."/>
            <person name="Pallen M.J."/>
        </authorList>
    </citation>
    <scope>NUCLEOTIDE SEQUENCE</scope>
    <source>
        <strain evidence="4">CHK192-19661</strain>
    </source>
</reference>
<evidence type="ECO:0000256" key="1">
    <source>
        <dbReference type="ARBA" id="ARBA00005336"/>
    </source>
</evidence>
<feature type="domain" description="Fibronectin type III-like" evidence="3">
    <location>
        <begin position="579"/>
        <end position="649"/>
    </location>
</feature>
<name>A0A9D2D5W6_9FIRM</name>
<dbReference type="SUPFAM" id="SSF52279">
    <property type="entry name" value="Beta-D-glucan exohydrolase, C-terminal domain"/>
    <property type="match status" value="1"/>
</dbReference>
<evidence type="ECO:0000259" key="3">
    <source>
        <dbReference type="SMART" id="SM01217"/>
    </source>
</evidence>
<dbReference type="Proteomes" id="UP000824025">
    <property type="component" value="Unassembled WGS sequence"/>
</dbReference>
<dbReference type="SUPFAM" id="SSF51445">
    <property type="entry name" value="(Trans)glycosidases"/>
    <property type="match status" value="1"/>
</dbReference>
<dbReference type="GO" id="GO:0005975">
    <property type="term" value="P:carbohydrate metabolic process"/>
    <property type="evidence" value="ECO:0007669"/>
    <property type="project" value="InterPro"/>
</dbReference>
<dbReference type="InterPro" id="IPR013783">
    <property type="entry name" value="Ig-like_fold"/>
</dbReference>
<comment type="similarity">
    <text evidence="1">Belongs to the glycosyl hydrolase 3 family.</text>
</comment>
<comment type="caution">
    <text evidence="4">The sequence shown here is derived from an EMBL/GenBank/DDBJ whole genome shotgun (WGS) entry which is preliminary data.</text>
</comment>
<dbReference type="Pfam" id="PF00933">
    <property type="entry name" value="Glyco_hydro_3"/>
    <property type="match status" value="1"/>
</dbReference>
<dbReference type="GO" id="GO:0004553">
    <property type="term" value="F:hydrolase activity, hydrolyzing O-glycosyl compounds"/>
    <property type="evidence" value="ECO:0007669"/>
    <property type="project" value="InterPro"/>
</dbReference>
<sequence length="668" mass="72566">MKRMVRTVQELSAEEKLRLICGKDFWHTDDLGGKIPQITVADGPSGLRIVKERAEDGSETAYPAAAYPAISLLANTWNRAAAAEMGECLADECLEKDVDILLAPGVNIKRHPLNGRNFEYFSEDPVLAGEMAKAYIGGLQGGGVGACLKHFCCNNLEYDRLNQSSEVDERTLRELYYRPFEIACEAQPVSLMCSYNRINGTFGAEYAKGFALLRGEFGFRGAIVSDWSAVRDRTASAAAGLDLEMPFNGENYRKLCEDYRRGALSDAALDACAQRVLDLVYRCKEMRQGKKPVRTDKERRAAARRIAAEGMVLLKNNGVLPLQTGGSAALSGCYARPDTCGMLRGGGSSAVNRGEEKFDLPARLAERGTEVRFEGAFRYDEVESFGQSARRAALLAAECDCSIVCVGLGEKFEREGADRETARLPAVQERAILESAKSNPNTVVVVFAGSYIDMSAWEEKAAAILFAGYPGTGGDDALADILVGKVNPSGKLSETFPRCLADVPAADGRCVSAGVTRYTEGLGVGYRCFSTNDVPVLFPFGHGLSYSAFVYSDLSASTEGGALHISFAVENASERGGAETVQVYVRECVPLVSRPDRELKDFAKAEIAAGKRKRFSFSLGQRAFAHWSASKDCWEASDGVYEVLIGSSAQDIRLRCKLCIKNGEILLR</sequence>
<dbReference type="InterPro" id="IPR002772">
    <property type="entry name" value="Glyco_hydro_3_C"/>
</dbReference>
<dbReference type="PRINTS" id="PR00133">
    <property type="entry name" value="GLHYDRLASE3"/>
</dbReference>
<dbReference type="InterPro" id="IPR017853">
    <property type="entry name" value="GH"/>
</dbReference>
<dbReference type="InterPro" id="IPR026891">
    <property type="entry name" value="Fn3-like"/>
</dbReference>
<dbReference type="PANTHER" id="PTHR42715:SF10">
    <property type="entry name" value="BETA-GLUCOSIDASE"/>
    <property type="match status" value="1"/>
</dbReference>
<dbReference type="EMBL" id="DXCF01000008">
    <property type="protein sequence ID" value="HIZ09227.1"/>
    <property type="molecule type" value="Genomic_DNA"/>
</dbReference>
<dbReference type="PANTHER" id="PTHR42715">
    <property type="entry name" value="BETA-GLUCOSIDASE"/>
    <property type="match status" value="1"/>
</dbReference>
<dbReference type="InterPro" id="IPR036962">
    <property type="entry name" value="Glyco_hydro_3_N_sf"/>
</dbReference>